<dbReference type="RefSeq" id="WP_193905113.1">
    <property type="nucleotide sequence ID" value="NZ_JADEXG010000006.1"/>
</dbReference>
<accession>A0A8J7AKP0</accession>
<organism evidence="1 2">
    <name type="scientific">Vasconcelosia minhoensis LEGE 07310</name>
    <dbReference type="NCBI Taxonomy" id="915328"/>
    <lineage>
        <taxon>Bacteria</taxon>
        <taxon>Bacillati</taxon>
        <taxon>Cyanobacteriota</taxon>
        <taxon>Cyanophyceae</taxon>
        <taxon>Nodosilineales</taxon>
        <taxon>Cymatolegaceae</taxon>
        <taxon>Vasconcelosia</taxon>
        <taxon>Vasconcelosia minhoensis</taxon>
    </lineage>
</organism>
<sequence length="53" mass="5883">MVAYFTNLVGPMASPSFGEHPEPDWLGHSLKVTPKPVSLYTCNLKIPHSDRES</sequence>
<reference evidence="1" key="1">
    <citation type="submission" date="2020-10" db="EMBL/GenBank/DDBJ databases">
        <authorList>
            <person name="Castelo-Branco R."/>
            <person name="Eusebio N."/>
            <person name="Adriana R."/>
            <person name="Vieira A."/>
            <person name="Brugerolle De Fraissinette N."/>
            <person name="Rezende De Castro R."/>
            <person name="Schneider M.P."/>
            <person name="Vasconcelos V."/>
            <person name="Leao P.N."/>
        </authorList>
    </citation>
    <scope>NUCLEOTIDE SEQUENCE</scope>
    <source>
        <strain evidence="1">LEGE 07310</strain>
    </source>
</reference>
<proteinExistence type="predicted"/>
<keyword evidence="2" id="KW-1185">Reference proteome</keyword>
<evidence type="ECO:0000313" key="2">
    <source>
        <dbReference type="Proteomes" id="UP000636505"/>
    </source>
</evidence>
<dbReference type="Proteomes" id="UP000636505">
    <property type="component" value="Unassembled WGS sequence"/>
</dbReference>
<evidence type="ECO:0000313" key="1">
    <source>
        <dbReference type="EMBL" id="MBE9076449.1"/>
    </source>
</evidence>
<protein>
    <submittedName>
        <fullName evidence="1">Uncharacterized protein</fullName>
    </submittedName>
</protein>
<name>A0A8J7AKP0_9CYAN</name>
<comment type="caution">
    <text evidence="1">The sequence shown here is derived from an EMBL/GenBank/DDBJ whole genome shotgun (WGS) entry which is preliminary data.</text>
</comment>
<dbReference type="EMBL" id="JADEXG010000006">
    <property type="protein sequence ID" value="MBE9076449.1"/>
    <property type="molecule type" value="Genomic_DNA"/>
</dbReference>
<gene>
    <name evidence="1" type="ORF">IQ241_03920</name>
</gene>
<dbReference type="AlphaFoldDB" id="A0A8J7AKP0"/>